<keyword evidence="5" id="KW-0460">Magnesium</keyword>
<dbReference type="GO" id="GO:0004337">
    <property type="term" value="F:(2E,6E)-farnesyl diphosphate synthase activity"/>
    <property type="evidence" value="ECO:0007669"/>
    <property type="project" value="UniProtKB-EC"/>
</dbReference>
<comment type="cofactor">
    <cofactor evidence="1">
        <name>Mg(2+)</name>
        <dbReference type="ChEBI" id="CHEBI:18420"/>
    </cofactor>
</comment>
<dbReference type="AlphaFoldDB" id="A0A7W7LFM1"/>
<dbReference type="GO" id="GO:0046872">
    <property type="term" value="F:metal ion binding"/>
    <property type="evidence" value="ECO:0007669"/>
    <property type="project" value="UniProtKB-KW"/>
</dbReference>
<keyword evidence="3 6" id="KW-0808">Transferase</keyword>
<dbReference type="SUPFAM" id="SSF48576">
    <property type="entry name" value="Terpenoid synthases"/>
    <property type="match status" value="1"/>
</dbReference>
<evidence type="ECO:0000256" key="3">
    <source>
        <dbReference type="ARBA" id="ARBA00022679"/>
    </source>
</evidence>
<dbReference type="Proteomes" id="UP000556436">
    <property type="component" value="Unassembled WGS sequence"/>
</dbReference>
<evidence type="ECO:0000256" key="5">
    <source>
        <dbReference type="ARBA" id="ARBA00022842"/>
    </source>
</evidence>
<dbReference type="SFLD" id="SFLDS00005">
    <property type="entry name" value="Isoprenoid_Synthase_Type_I"/>
    <property type="match status" value="1"/>
</dbReference>
<evidence type="ECO:0000256" key="6">
    <source>
        <dbReference type="RuleBase" id="RU004466"/>
    </source>
</evidence>
<evidence type="ECO:0000313" key="7">
    <source>
        <dbReference type="EMBL" id="MBB4889027.1"/>
    </source>
</evidence>
<accession>A0A7W7LFM1</accession>
<organism evidence="7 8">
    <name type="scientific">Streptomyces netropsis</name>
    <name type="common">Streptoverticillium netropsis</name>
    <dbReference type="NCBI Taxonomy" id="55404"/>
    <lineage>
        <taxon>Bacteria</taxon>
        <taxon>Bacillati</taxon>
        <taxon>Actinomycetota</taxon>
        <taxon>Actinomycetes</taxon>
        <taxon>Kitasatosporales</taxon>
        <taxon>Streptomycetaceae</taxon>
        <taxon>Streptomyces</taxon>
    </lineage>
</organism>
<keyword evidence="8" id="KW-1185">Reference proteome</keyword>
<comment type="similarity">
    <text evidence="2 6">Belongs to the FPP/GGPP synthase family.</text>
</comment>
<proteinExistence type="inferred from homology"/>
<dbReference type="Pfam" id="PF00348">
    <property type="entry name" value="polyprenyl_synt"/>
    <property type="match status" value="1"/>
</dbReference>
<dbReference type="PANTHER" id="PTHR12001:SF69">
    <property type="entry name" value="ALL TRANS-POLYPRENYL-DIPHOSPHATE SYNTHASE PDSS1"/>
    <property type="match status" value="1"/>
</dbReference>
<evidence type="ECO:0000256" key="1">
    <source>
        <dbReference type="ARBA" id="ARBA00001946"/>
    </source>
</evidence>
<dbReference type="InterPro" id="IPR000092">
    <property type="entry name" value="Polyprenyl_synt"/>
</dbReference>
<name>A0A7W7LFM1_STRNE</name>
<dbReference type="RefSeq" id="WP_184737122.1">
    <property type="nucleotide sequence ID" value="NZ_BMRW01000002.1"/>
</dbReference>
<sequence length="337" mass="35392">MTRDTIPGLGDMQDLISTEIERWLSSCERDPLAPVHRWGLSPRGKLLRPVLVLQSAATVSGPREQVLPRGQLLPVAVGIELAHVASLAHDDVIDGDAMRRGRASVPSRFGTAHAVLGGDALFFALVQSLAVCHQHGATAEAVVEAVRIVGDSGRDLSAGVAMELMLSGCGQGLPFGGASGTTAYVEMVRLKTAALMSGACQIGAVLVGGCPQEVAALGKFGEALGIAFQIGDDLLPYEPGPISAAKPVDSDLRNLRPALPLMLAVDSANPLDRTRLASGDMRWDEVRALVRDSGAVLRARELRDEYVGRALTALNALPATEHRRHLAALVDYALGGG</sequence>
<dbReference type="EC" id="2.5.1.10" evidence="7"/>
<dbReference type="CDD" id="cd00685">
    <property type="entry name" value="Trans_IPPS_HT"/>
    <property type="match status" value="1"/>
</dbReference>
<protein>
    <submittedName>
        <fullName evidence="7">Geranylgeranyl diphosphate synthase type I</fullName>
        <ecNumber evidence="7">2.5.1.1</ecNumber>
        <ecNumber evidence="7">2.5.1.10</ecNumber>
        <ecNumber evidence="7">2.5.1.29</ecNumber>
    </submittedName>
</protein>
<dbReference type="Gene3D" id="1.10.600.10">
    <property type="entry name" value="Farnesyl Diphosphate Synthase"/>
    <property type="match status" value="1"/>
</dbReference>
<dbReference type="InterPro" id="IPR008949">
    <property type="entry name" value="Isoprenoid_synthase_dom_sf"/>
</dbReference>
<evidence type="ECO:0000256" key="2">
    <source>
        <dbReference type="ARBA" id="ARBA00006706"/>
    </source>
</evidence>
<comment type="caution">
    <text evidence="7">The sequence shown here is derived from an EMBL/GenBank/DDBJ whole genome shotgun (WGS) entry which is preliminary data.</text>
</comment>
<gene>
    <name evidence="7" type="ORF">FHS38_005102</name>
</gene>
<dbReference type="EC" id="2.5.1.29" evidence="7"/>
<dbReference type="EC" id="2.5.1.1" evidence="7"/>
<dbReference type="EMBL" id="JACHJG010000011">
    <property type="protein sequence ID" value="MBB4889027.1"/>
    <property type="molecule type" value="Genomic_DNA"/>
</dbReference>
<dbReference type="GO" id="GO:0008299">
    <property type="term" value="P:isoprenoid biosynthetic process"/>
    <property type="evidence" value="ECO:0007669"/>
    <property type="project" value="InterPro"/>
</dbReference>
<dbReference type="PANTHER" id="PTHR12001">
    <property type="entry name" value="GERANYLGERANYL PYROPHOSPHATE SYNTHASE"/>
    <property type="match status" value="1"/>
</dbReference>
<keyword evidence="4" id="KW-0479">Metal-binding</keyword>
<evidence type="ECO:0000256" key="4">
    <source>
        <dbReference type="ARBA" id="ARBA00022723"/>
    </source>
</evidence>
<reference evidence="7 8" key="1">
    <citation type="submission" date="2020-08" db="EMBL/GenBank/DDBJ databases">
        <title>Genomic Encyclopedia of Type Strains, Phase III (KMG-III): the genomes of soil and plant-associated and newly described type strains.</title>
        <authorList>
            <person name="Whitman W."/>
        </authorList>
    </citation>
    <scope>NUCLEOTIDE SEQUENCE [LARGE SCALE GENOMIC DNA]</scope>
    <source>
        <strain evidence="7 8">CECT 3265</strain>
    </source>
</reference>
<dbReference type="GO" id="GO:0004311">
    <property type="term" value="F:geranylgeranyl diphosphate synthase activity"/>
    <property type="evidence" value="ECO:0007669"/>
    <property type="project" value="UniProtKB-EC"/>
</dbReference>
<dbReference type="GO" id="GO:0004161">
    <property type="term" value="F:dimethylallyltranstransferase activity"/>
    <property type="evidence" value="ECO:0007669"/>
    <property type="project" value="UniProtKB-EC"/>
</dbReference>
<evidence type="ECO:0000313" key="8">
    <source>
        <dbReference type="Proteomes" id="UP000556436"/>
    </source>
</evidence>